<name>A0ABX7Y6U9_9ACTN</name>
<dbReference type="PANTHER" id="PTHR44119:SF1">
    <property type="entry name" value="MAGNESIUM-CHELATASE SUBUNIT CHLH, CHLOROPLASTIC"/>
    <property type="match status" value="1"/>
</dbReference>
<dbReference type="InterPro" id="IPR003672">
    <property type="entry name" value="CobN/Mg_chltase"/>
</dbReference>
<proteinExistence type="predicted"/>
<evidence type="ECO:0000313" key="3">
    <source>
        <dbReference type="EMBL" id="QUC08228.1"/>
    </source>
</evidence>
<dbReference type="PANTHER" id="PTHR44119">
    <property type="entry name" value="MAGNESIUM-CHELATASE SUBUNIT CHLH, CHLOROPLASTIC"/>
    <property type="match status" value="1"/>
</dbReference>
<accession>A0ABX7Y6U9</accession>
<feature type="region of interest" description="Disordered" evidence="1">
    <location>
        <begin position="110"/>
        <end position="142"/>
    </location>
</feature>
<feature type="domain" description="CobN/magnesium chelatase" evidence="2">
    <location>
        <begin position="169"/>
        <end position="1216"/>
    </location>
</feature>
<organism evidence="3 4">
    <name type="scientific">Arachnia rubra</name>
    <dbReference type="NCBI Taxonomy" id="1547448"/>
    <lineage>
        <taxon>Bacteria</taxon>
        <taxon>Bacillati</taxon>
        <taxon>Actinomycetota</taxon>
        <taxon>Actinomycetes</taxon>
        <taxon>Propionibacteriales</taxon>
        <taxon>Propionibacteriaceae</taxon>
        <taxon>Arachnia</taxon>
    </lineage>
</organism>
<evidence type="ECO:0000313" key="4">
    <source>
        <dbReference type="Proteomes" id="UP000678513"/>
    </source>
</evidence>
<gene>
    <name evidence="3" type="ORF">J5A65_00260</name>
</gene>
<protein>
    <submittedName>
        <fullName evidence="3">Cobaltochelatase subunit CobN</fullName>
    </submittedName>
</protein>
<dbReference type="RefSeq" id="WP_212323858.1">
    <property type="nucleotide sequence ID" value="NZ_AP024463.1"/>
</dbReference>
<dbReference type="Pfam" id="PF02514">
    <property type="entry name" value="CobN-Mg_chel"/>
    <property type="match status" value="1"/>
</dbReference>
<keyword evidence="4" id="KW-1185">Reference proteome</keyword>
<reference evidence="3 4" key="1">
    <citation type="submission" date="2021-03" db="EMBL/GenBank/DDBJ databases">
        <title>Human Oral Microbial Genomes.</title>
        <authorList>
            <person name="Johnston C.D."/>
            <person name="Chen T."/>
            <person name="Dewhirst F.E."/>
        </authorList>
    </citation>
    <scope>NUCLEOTIDE SEQUENCE [LARGE SCALE GENOMIC DNA]</scope>
    <source>
        <strain evidence="3 4">DSMZ 100122</strain>
    </source>
</reference>
<dbReference type="Proteomes" id="UP000678513">
    <property type="component" value="Chromosome"/>
</dbReference>
<dbReference type="EMBL" id="CP072384">
    <property type="protein sequence ID" value="QUC08228.1"/>
    <property type="molecule type" value="Genomic_DNA"/>
</dbReference>
<dbReference type="CDD" id="cd10150">
    <property type="entry name" value="CobN_like"/>
    <property type="match status" value="1"/>
</dbReference>
<evidence type="ECO:0000259" key="2">
    <source>
        <dbReference type="Pfam" id="PF02514"/>
    </source>
</evidence>
<sequence>MRVVVITHYPGALRGFIAAAAHYDRQAPGWGELALFNASQELRDADADAMRAAVEAADVVVVDLMRSGPEWYDVLVPVLAGYHGHLLAFGLQFAEQTRLGRFRMPQGAMPGMLLADSGQPEDAHPAGKPPRPGADGPEDPRARHDAMMYSRLARAYRKMHGSDAQFVLGTLLRDYGGHADLEVPEPSVQQPGAYLADPATRVRYTSVADYLAAHGGPDGRPVVALLYNGYSYPTDPEPVAAQVAEVLGRQARVLPVAIETDAATAVDSIVEICTTAGLEPELIVTLMSFRFGAGPTGGDAEHGIQALNRLGAPYLSPILLTRTTADQWLHESHGLGPSEVLVSVMLPEFDGAINQIPVAAMTSPEHDERHRVDTSELQVIAEQLDRLAGRVAGLLRLRRLANQDKRVAVIGYDYPAGEGSLLAASQLDVAASISAILDDLSQHGYRTEPVSAERLRADLMAGQVNSPSYLTQVQPAVYPRGQAHADLGDDQAWRDVEQAWPADGPQLMTDAAGDYLIPHVAYGNVLVGIQPGRAPEADGSLAHDNTVPPHPQYLAYYTWLQHVWRADVIVHVGTHGTFEFLKSKENAVSRHDFPDLMIGDVPHVYLYYVGNPAEALLARRRSHATMVSYQSPVMTPGGLHDDLEEVADLLAAYQRTLAAAPQTSDDQLAELQERAAQAHLPTDPDELEGELERLRAQLIPLGLHVFGSRWSPDEVAYMVSGVIGNGVDELAPGYELMAAADGLDTEQVRQLDEASMARYADAARDLVELALASDTPAEQLAGDETSQAIIVRSRELAARFAGNQEWDFLHKALSGRHVEARLGGDAIRNPEVLPSGASLYQFDPRQVPSALAARRGEEMARQITDAYREGHGGAWPGCVGLVLWGLETTRTHGETYAQVMSLIGVRRARARRPGQPGWEVIPAAELGRPRVDVVVTISGFFRDLFGTLVEELDDMFAAVAALDEPAEVNPVAARTRATHDQLVAGGMDERQAGELSHVRVFGPPPELYATGLTDVIDAGNWDATAELAEHFTNGSQHVYSRHRHGDKVPELYRGHLADVQLVAQCRSSNEHHITDLDHFFEFLGGMSASVAAARGESVPTLVTDTTGRRVHTATAGDAARAGLYAQLLNPKWVDAMLAHGHQGVGEISDRTTNLLGLAATTGEMPDWMFDAVCDRFMGDPEMLGRLRDANPHATAAIASRLLEASRRDLWQASDERIETLEDVQFDIDTALEGAGEDGA</sequence>
<evidence type="ECO:0000256" key="1">
    <source>
        <dbReference type="SAM" id="MobiDB-lite"/>
    </source>
</evidence>